<dbReference type="GeneID" id="118429537"/>
<dbReference type="Proteomes" id="UP000001554">
    <property type="component" value="Chromosome 13"/>
</dbReference>
<sequence>MGLKGDQGPIGPTGPQGPKGELGHGLKGDVGQKGALGQKGEPGAGSVIILFPVSLDGGFGTQPTSGTISPAVTNRSSI</sequence>
<organism evidence="2 3">
    <name type="scientific">Branchiostoma floridae</name>
    <name type="common">Florida lancelet</name>
    <name type="synonym">Amphioxus</name>
    <dbReference type="NCBI Taxonomy" id="7739"/>
    <lineage>
        <taxon>Eukaryota</taxon>
        <taxon>Metazoa</taxon>
        <taxon>Chordata</taxon>
        <taxon>Cephalochordata</taxon>
        <taxon>Leptocardii</taxon>
        <taxon>Amphioxiformes</taxon>
        <taxon>Branchiostomatidae</taxon>
        <taxon>Branchiostoma</taxon>
    </lineage>
</organism>
<feature type="compositionally biased region" description="Low complexity" evidence="1">
    <location>
        <begin position="1"/>
        <end position="10"/>
    </location>
</feature>
<reference evidence="2" key="1">
    <citation type="journal article" date="2020" name="Nat. Ecol. Evol.">
        <title>Deeply conserved synteny resolves early events in vertebrate evolution.</title>
        <authorList>
            <person name="Simakov O."/>
            <person name="Marletaz F."/>
            <person name="Yue J.X."/>
            <person name="O'Connell B."/>
            <person name="Jenkins J."/>
            <person name="Brandt A."/>
            <person name="Calef R."/>
            <person name="Tung C.H."/>
            <person name="Huang T.K."/>
            <person name="Schmutz J."/>
            <person name="Satoh N."/>
            <person name="Yu J.K."/>
            <person name="Putnam N.H."/>
            <person name="Green R.E."/>
            <person name="Rokhsar D.S."/>
        </authorList>
    </citation>
    <scope>NUCLEOTIDE SEQUENCE [LARGE SCALE GENOMIC DNA]</scope>
    <source>
        <strain evidence="2">S238N-H82</strain>
    </source>
</reference>
<dbReference type="KEGG" id="bfo:118429537"/>
<accession>A0A9J7MB37</accession>
<evidence type="ECO:0000313" key="3">
    <source>
        <dbReference type="RefSeq" id="XP_035695950.1"/>
    </source>
</evidence>
<dbReference type="AlphaFoldDB" id="A0A9J7MB37"/>
<proteinExistence type="predicted"/>
<dbReference type="RefSeq" id="XP_035695950.1">
    <property type="nucleotide sequence ID" value="XM_035840057.1"/>
</dbReference>
<evidence type="ECO:0000256" key="1">
    <source>
        <dbReference type="SAM" id="MobiDB-lite"/>
    </source>
</evidence>
<name>A0A9J7MB37_BRAFL</name>
<protein>
    <submittedName>
        <fullName evidence="3">Short-chain collagen C4-like</fullName>
    </submittedName>
</protein>
<keyword evidence="2" id="KW-1185">Reference proteome</keyword>
<evidence type="ECO:0000313" key="2">
    <source>
        <dbReference type="Proteomes" id="UP000001554"/>
    </source>
</evidence>
<gene>
    <name evidence="3" type="primary">LOC118429537</name>
</gene>
<feature type="region of interest" description="Disordered" evidence="1">
    <location>
        <begin position="1"/>
        <end position="41"/>
    </location>
</feature>
<reference evidence="3" key="2">
    <citation type="submission" date="2025-08" db="UniProtKB">
        <authorList>
            <consortium name="RefSeq"/>
        </authorList>
    </citation>
    <scope>IDENTIFICATION</scope>
    <source>
        <strain evidence="3">S238N-H82</strain>
        <tissue evidence="3">Testes</tissue>
    </source>
</reference>